<dbReference type="PANTHER" id="PTHR23408:SF3">
    <property type="entry name" value="METHYLMALONIC ACIDURIA TYPE A PROTEIN, MITOCHONDRIAL"/>
    <property type="match status" value="1"/>
</dbReference>
<dbReference type="GO" id="GO:0005737">
    <property type="term" value="C:cytoplasm"/>
    <property type="evidence" value="ECO:0007669"/>
    <property type="project" value="TreeGrafter"/>
</dbReference>
<dbReference type="CDD" id="cd03114">
    <property type="entry name" value="MMAA-like"/>
    <property type="match status" value="1"/>
</dbReference>
<dbReference type="GO" id="GO:0003924">
    <property type="term" value="F:GTPase activity"/>
    <property type="evidence" value="ECO:0007669"/>
    <property type="project" value="InterPro"/>
</dbReference>
<dbReference type="InterPro" id="IPR005129">
    <property type="entry name" value="GTPase_ArgK"/>
</dbReference>
<dbReference type="InterPro" id="IPR003593">
    <property type="entry name" value="AAA+_ATPase"/>
</dbReference>
<name>A0A644TK47_9ZZZZ</name>
<sequence length="639" mass="67756">MGSWSLTRPLSPFQPAGAIDRIGIDLDHLQALAVRGGGVDQGEGEAALLLHVLGREALEPAILARAGDAVATRLRGVQADLAAPCAVIHGHVQLAGLVAVDVAQHGIKRGQRVDGAALFRRVDIGLARLARRVAADRDRRAVLVDDHMLRFVARPVRRLVETLRGEAVRRAAAADRGIVADLAQKTEQPGGLERAVRAVIGPLDLAIDAEPARRDATQRDVEDDAVGLIGLQRRGETQRRSQRARERQGGAAQGVRKRAGHGSPRKLGLRTGHTLPDGGRKPKPFHDPLRDRASRPVSEGPPMTDPISAVSVSDPLVADLVPRILAGERRALARAITLVESGRADHRAQAAALLEALAGAGRQALRIGLSGTPGVGKSTFIEAFGLMLTGQGLKVAVLAVDPSSARSGGSILGDKTRMERLSRDPMAFIRPSPSQAHLGGVARRTREAVALCEAAGFDVVLIETVGVGQSETLVAEMTDLFILLMAPAGGDELQGVKRGIMEMADMILVNKADGDLKPAAMRTVSDYAGALRLLRKRPQDPEGFPKALPVSALEEQGLKSAWEEMSALAAWRRAHGFFDRRRAAQARHWFESEVREGLLARLHSDPAIRAKMDALGSAVAEGQAAPAAAAAEMLAALGA</sequence>
<evidence type="ECO:0000259" key="3">
    <source>
        <dbReference type="SMART" id="SM00382"/>
    </source>
</evidence>
<evidence type="ECO:0000256" key="1">
    <source>
        <dbReference type="ARBA" id="ARBA00009625"/>
    </source>
</evidence>
<dbReference type="InterPro" id="IPR027417">
    <property type="entry name" value="P-loop_NTPase"/>
</dbReference>
<evidence type="ECO:0000313" key="4">
    <source>
        <dbReference type="EMBL" id="MPL67365.1"/>
    </source>
</evidence>
<gene>
    <name evidence="4" type="ORF">SDC9_13056</name>
</gene>
<dbReference type="Pfam" id="PF03308">
    <property type="entry name" value="MeaB"/>
    <property type="match status" value="1"/>
</dbReference>
<comment type="caution">
    <text evidence="4">The sequence shown here is derived from an EMBL/GenBank/DDBJ whole genome shotgun (WGS) entry which is preliminary data.</text>
</comment>
<dbReference type="Gene3D" id="1.10.287.130">
    <property type="match status" value="1"/>
</dbReference>
<feature type="domain" description="AAA+ ATPase" evidence="3">
    <location>
        <begin position="363"/>
        <end position="535"/>
    </location>
</feature>
<dbReference type="PANTHER" id="PTHR23408">
    <property type="entry name" value="METHYLMALONYL-COA MUTASE"/>
    <property type="match status" value="1"/>
</dbReference>
<dbReference type="SMART" id="SM00382">
    <property type="entry name" value="AAA"/>
    <property type="match status" value="1"/>
</dbReference>
<dbReference type="GO" id="GO:0005525">
    <property type="term" value="F:GTP binding"/>
    <property type="evidence" value="ECO:0007669"/>
    <property type="project" value="InterPro"/>
</dbReference>
<feature type="compositionally biased region" description="Basic and acidic residues" evidence="2">
    <location>
        <begin position="278"/>
        <end position="294"/>
    </location>
</feature>
<feature type="compositionally biased region" description="Basic residues" evidence="2">
    <location>
        <begin position="255"/>
        <end position="268"/>
    </location>
</feature>
<dbReference type="AlphaFoldDB" id="A0A644TK47"/>
<dbReference type="EMBL" id="VSSQ01000036">
    <property type="protein sequence ID" value="MPL67365.1"/>
    <property type="molecule type" value="Genomic_DNA"/>
</dbReference>
<feature type="region of interest" description="Disordered" evidence="2">
    <location>
        <begin position="211"/>
        <end position="309"/>
    </location>
</feature>
<protein>
    <recommendedName>
        <fullName evidence="3">AAA+ ATPase domain-containing protein</fullName>
    </recommendedName>
</protein>
<dbReference type="Gene3D" id="3.40.50.300">
    <property type="entry name" value="P-loop containing nucleotide triphosphate hydrolases"/>
    <property type="match status" value="1"/>
</dbReference>
<dbReference type="NCBIfam" id="NF006958">
    <property type="entry name" value="PRK09435.1"/>
    <property type="match status" value="1"/>
</dbReference>
<accession>A0A644TK47</accession>
<dbReference type="Gene3D" id="1.20.5.170">
    <property type="match status" value="1"/>
</dbReference>
<dbReference type="NCBIfam" id="TIGR00750">
    <property type="entry name" value="lao"/>
    <property type="match status" value="1"/>
</dbReference>
<organism evidence="4">
    <name type="scientific">bioreactor metagenome</name>
    <dbReference type="NCBI Taxonomy" id="1076179"/>
    <lineage>
        <taxon>unclassified sequences</taxon>
        <taxon>metagenomes</taxon>
        <taxon>ecological metagenomes</taxon>
    </lineage>
</organism>
<evidence type="ECO:0000256" key="2">
    <source>
        <dbReference type="SAM" id="MobiDB-lite"/>
    </source>
</evidence>
<reference evidence="4" key="1">
    <citation type="submission" date="2019-08" db="EMBL/GenBank/DDBJ databases">
        <authorList>
            <person name="Kucharzyk K."/>
            <person name="Murdoch R.W."/>
            <person name="Higgins S."/>
            <person name="Loffler F."/>
        </authorList>
    </citation>
    <scope>NUCLEOTIDE SEQUENCE</scope>
</reference>
<proteinExistence type="inferred from homology"/>
<comment type="similarity">
    <text evidence="1">Belongs to the SIMIBI class G3E GTPase family. ArgK/MeaB subfamily.</text>
</comment>
<dbReference type="SUPFAM" id="SSF52540">
    <property type="entry name" value="P-loop containing nucleoside triphosphate hydrolases"/>
    <property type="match status" value="1"/>
</dbReference>
<feature type="compositionally biased region" description="Basic and acidic residues" evidence="2">
    <location>
        <begin position="211"/>
        <end position="220"/>
    </location>
</feature>
<feature type="compositionally biased region" description="Basic and acidic residues" evidence="2">
    <location>
        <begin position="233"/>
        <end position="248"/>
    </location>
</feature>